<keyword evidence="2" id="KW-0812">Transmembrane</keyword>
<dbReference type="KEGG" id="aaf:AURANDRAFT_71456"/>
<organism evidence="4">
    <name type="scientific">Aureococcus anophagefferens</name>
    <name type="common">Harmful bloom alga</name>
    <dbReference type="NCBI Taxonomy" id="44056"/>
    <lineage>
        <taxon>Eukaryota</taxon>
        <taxon>Sar</taxon>
        <taxon>Stramenopiles</taxon>
        <taxon>Ochrophyta</taxon>
        <taxon>Pelagophyceae</taxon>
        <taxon>Pelagomonadales</taxon>
        <taxon>Pelagomonadaceae</taxon>
        <taxon>Aureococcus</taxon>
    </lineage>
</organism>
<reference evidence="3 4" key="1">
    <citation type="journal article" date="2011" name="Proc. Natl. Acad. Sci. U.S.A.">
        <title>Niche of harmful alga Aureococcus anophagefferens revealed through ecogenomics.</title>
        <authorList>
            <person name="Gobler C.J."/>
            <person name="Berry D.L."/>
            <person name="Dyhrman S.T."/>
            <person name="Wilhelm S.W."/>
            <person name="Salamov A."/>
            <person name="Lobanov A.V."/>
            <person name="Zhang Y."/>
            <person name="Collier J.L."/>
            <person name="Wurch L.L."/>
            <person name="Kustka A.B."/>
            <person name="Dill B.D."/>
            <person name="Shah M."/>
            <person name="VerBerkmoes N.C."/>
            <person name="Kuo A."/>
            <person name="Terry A."/>
            <person name="Pangilinan J."/>
            <person name="Lindquist E.A."/>
            <person name="Lucas S."/>
            <person name="Paulsen I.T."/>
            <person name="Hattenrath-Lehmann T.K."/>
            <person name="Talmage S.C."/>
            <person name="Walker E.A."/>
            <person name="Koch F."/>
            <person name="Burson A.M."/>
            <person name="Marcoval M.A."/>
            <person name="Tang Y.Z."/>
            <person name="Lecleir G.R."/>
            <person name="Coyne K.J."/>
            <person name="Berg G.M."/>
            <person name="Bertrand E.M."/>
            <person name="Saito M.A."/>
            <person name="Gladyshev V.N."/>
            <person name="Grigoriev I.V."/>
        </authorList>
    </citation>
    <scope>NUCLEOTIDE SEQUENCE [LARGE SCALE GENOMIC DNA]</scope>
    <source>
        <strain evidence="4">CCMP 1984</strain>
    </source>
</reference>
<dbReference type="Proteomes" id="UP000002729">
    <property type="component" value="Unassembled WGS sequence"/>
</dbReference>
<sequence>MLTFDALSPRFALLGLGPSWMLMDGVFCQLATFDRTQPEGLALATYLGAVSALANTVVVPAHAAAQRKLRWPTRRWVAWASYAQLASCAALAACWSLAAGGASLALYAAVFVASLAGNGQQLALNPWAAELGQSRRIVEMMAGGDAGALVAALLASAQRALPRGSALAAPSPFFAALGVLLVLACAALRALAPDAALRGGGDAPAAATNPLRDGADDDDVEILGDAEEGDDKDDDDAAPVVRDDTEPVADDWEATRTLSLAMPALGDGPGEHRLSRVLTLARSNAAYQLTSWVLLRSLLPYAINAAAPAQSSDGAVFLAFAINGSLVACFLGACLAARDRAPLDVGRANAVMGFAFSVVAVVATACALGGRPRSAAPCVAIALAAAVIRGLDGYCTPLFYREIHAVSGSVAVLQWSGILAIWVVNAGVWRPRHLCCSAMGLISVAYAAVSSDMVAIPLSAGFGRVALHGDRESRPRLWAEAALIAAVAYHNGLAVLGGNGAGPWRDFGATVALQCLCLLLARGARPAVAAAAAGGVGAAVAAGAAGAGARAAAALCGAVVARRVAGPKLGDAGARAAAVVVAAAAWRAIPWACAALFPVPELADAYAVLESLMVGAGGAEKLRTHTVVLAFVSCHVQLGVGRLGVEYLRLSQKRKNALLGVGGDGPATARPHGRRVAAFVAFVALPYMVQRTSMEAVDGLLFRRYSFALTRSLRLDGVLGTDELPSALHALAGSDLTLERHAGNLETSASRCYQLVSRKVFSLPKLLLLPSIVAQHPLAFAAALPGFLAVDGLKARFLAALTSAIEEKRRESAKLASTRSKVEAHDGAAKESDIPNFKGSYLGRFPLISADFWTSDHPSERPRSVDAFSGTRARGTLTLKRR</sequence>
<feature type="region of interest" description="Disordered" evidence="1">
    <location>
        <begin position="225"/>
        <end position="248"/>
    </location>
</feature>
<dbReference type="OrthoDB" id="206556at2759"/>
<evidence type="ECO:0000313" key="4">
    <source>
        <dbReference type="Proteomes" id="UP000002729"/>
    </source>
</evidence>
<feature type="transmembrane region" description="Helical" evidence="2">
    <location>
        <begin position="315"/>
        <end position="336"/>
    </location>
</feature>
<dbReference type="GeneID" id="20228229"/>
<proteinExistence type="predicted"/>
<dbReference type="AlphaFoldDB" id="F0Y7A3"/>
<evidence type="ECO:0000256" key="1">
    <source>
        <dbReference type="SAM" id="MobiDB-lite"/>
    </source>
</evidence>
<keyword evidence="2" id="KW-1133">Transmembrane helix</keyword>
<dbReference type="InParanoid" id="F0Y7A3"/>
<dbReference type="EMBL" id="GL833126">
    <property type="protein sequence ID" value="EGB09243.1"/>
    <property type="molecule type" value="Genomic_DNA"/>
</dbReference>
<keyword evidence="2" id="KW-0472">Membrane</keyword>
<feature type="transmembrane region" description="Helical" evidence="2">
    <location>
        <begin position="173"/>
        <end position="192"/>
    </location>
</feature>
<dbReference type="RefSeq" id="XP_009036349.1">
    <property type="nucleotide sequence ID" value="XM_009038101.1"/>
</dbReference>
<dbReference type="eggNOG" id="ENOG502S443">
    <property type="taxonomic scope" value="Eukaryota"/>
</dbReference>
<accession>F0Y7A3</accession>
<protein>
    <submittedName>
        <fullName evidence="3">Uncharacterized protein</fullName>
    </submittedName>
</protein>
<evidence type="ECO:0000313" key="3">
    <source>
        <dbReference type="EMBL" id="EGB09243.1"/>
    </source>
</evidence>
<feature type="compositionally biased region" description="Acidic residues" evidence="1">
    <location>
        <begin position="225"/>
        <end position="237"/>
    </location>
</feature>
<feature type="transmembrane region" description="Helical" evidence="2">
    <location>
        <begin position="44"/>
        <end position="64"/>
    </location>
</feature>
<feature type="transmembrane region" description="Helical" evidence="2">
    <location>
        <begin position="348"/>
        <end position="368"/>
    </location>
</feature>
<keyword evidence="4" id="KW-1185">Reference proteome</keyword>
<gene>
    <name evidence="3" type="ORF">AURANDRAFT_71456</name>
</gene>
<feature type="transmembrane region" description="Helical" evidence="2">
    <location>
        <begin position="444"/>
        <end position="467"/>
    </location>
</feature>
<feature type="transmembrane region" description="Helical" evidence="2">
    <location>
        <begin position="403"/>
        <end position="424"/>
    </location>
</feature>
<evidence type="ECO:0000256" key="2">
    <source>
        <dbReference type="SAM" id="Phobius"/>
    </source>
</evidence>
<name>F0Y7A3_AURAN</name>
<feature type="transmembrane region" description="Helical" evidence="2">
    <location>
        <begin position="374"/>
        <end position="391"/>
    </location>
</feature>
<feature type="region of interest" description="Disordered" evidence="1">
    <location>
        <begin position="199"/>
        <end position="218"/>
    </location>
</feature>